<dbReference type="AlphaFoldDB" id="J3NYT6"/>
<dbReference type="GO" id="GO:0004601">
    <property type="term" value="F:peroxidase activity"/>
    <property type="evidence" value="ECO:0007669"/>
    <property type="project" value="UniProtKB-KW"/>
</dbReference>
<comment type="cofactor">
    <cofactor evidence="1">
        <name>heme b</name>
        <dbReference type="ChEBI" id="CHEBI:60344"/>
    </cofactor>
</comment>
<dbReference type="eggNOG" id="ENOG502S5K7">
    <property type="taxonomic scope" value="Eukaryota"/>
</dbReference>
<keyword evidence="4" id="KW-0479">Metal-binding</keyword>
<feature type="signal peptide" evidence="8">
    <location>
        <begin position="1"/>
        <end position="17"/>
    </location>
</feature>
<feature type="chain" id="PRO_5015094660" description="Heme haloperoxidase family profile domain-containing protein" evidence="8">
    <location>
        <begin position="18"/>
        <end position="239"/>
    </location>
</feature>
<evidence type="ECO:0000256" key="6">
    <source>
        <dbReference type="ARBA" id="ARBA00023004"/>
    </source>
</evidence>
<dbReference type="STRING" id="644352.J3NYT6"/>
<dbReference type="EnsemblFungi" id="EJT76519">
    <property type="protein sequence ID" value="EJT76519"/>
    <property type="gene ID" value="GGTG_06438"/>
</dbReference>
<dbReference type="PANTHER" id="PTHR33577">
    <property type="entry name" value="STERIGMATOCYSTIN BIOSYNTHESIS PEROXIDASE STCC-RELATED"/>
    <property type="match status" value="1"/>
</dbReference>
<gene>
    <name evidence="11" type="primary">20346896</name>
    <name evidence="10" type="ORF">GGTG_06438</name>
</gene>
<dbReference type="GeneID" id="20346896"/>
<name>J3NYT6_GAET3</name>
<dbReference type="GO" id="GO:0046872">
    <property type="term" value="F:metal ion binding"/>
    <property type="evidence" value="ECO:0007669"/>
    <property type="project" value="UniProtKB-KW"/>
</dbReference>
<feature type="domain" description="Heme haloperoxidase family profile" evidence="9">
    <location>
        <begin position="22"/>
        <end position="229"/>
    </location>
</feature>
<evidence type="ECO:0000256" key="3">
    <source>
        <dbReference type="ARBA" id="ARBA00022617"/>
    </source>
</evidence>
<evidence type="ECO:0000256" key="2">
    <source>
        <dbReference type="ARBA" id="ARBA00022559"/>
    </source>
</evidence>
<evidence type="ECO:0000259" key="9">
    <source>
        <dbReference type="PROSITE" id="PS51405"/>
    </source>
</evidence>
<reference evidence="10" key="3">
    <citation type="submission" date="2010-09" db="EMBL/GenBank/DDBJ databases">
        <title>Annotation of Gaeumannomyces graminis var. tritici R3-111a-1.</title>
        <authorList>
            <consortium name="The Broad Institute Genome Sequencing Platform"/>
            <person name="Ma L.-J."/>
            <person name="Dead R."/>
            <person name="Young S.K."/>
            <person name="Zeng Q."/>
            <person name="Gargeya S."/>
            <person name="Fitzgerald M."/>
            <person name="Haas B."/>
            <person name="Abouelleil A."/>
            <person name="Alvarado L."/>
            <person name="Arachchi H.M."/>
            <person name="Berlin A."/>
            <person name="Brown A."/>
            <person name="Chapman S.B."/>
            <person name="Chen Z."/>
            <person name="Dunbar C."/>
            <person name="Freedman E."/>
            <person name="Gearin G."/>
            <person name="Gellesch M."/>
            <person name="Goldberg J."/>
            <person name="Griggs A."/>
            <person name="Gujja S."/>
            <person name="Heiman D."/>
            <person name="Howarth C."/>
            <person name="Larson L."/>
            <person name="Lui A."/>
            <person name="MacDonald P.J.P."/>
            <person name="Mehta T."/>
            <person name="Montmayeur A."/>
            <person name="Murphy C."/>
            <person name="Neiman D."/>
            <person name="Pearson M."/>
            <person name="Priest M."/>
            <person name="Roberts A."/>
            <person name="Saif S."/>
            <person name="Shea T."/>
            <person name="Shenoy N."/>
            <person name="Sisk P."/>
            <person name="Stolte C."/>
            <person name="Sykes S."/>
            <person name="Yandava C."/>
            <person name="Wortman J."/>
            <person name="Nusbaum C."/>
            <person name="Birren B."/>
        </authorList>
    </citation>
    <scope>NUCLEOTIDE SEQUENCE</scope>
    <source>
        <strain evidence="10">R3-111a-1</strain>
    </source>
</reference>
<evidence type="ECO:0000256" key="5">
    <source>
        <dbReference type="ARBA" id="ARBA00023002"/>
    </source>
</evidence>
<dbReference type="Pfam" id="PF01328">
    <property type="entry name" value="Peroxidase_2"/>
    <property type="match status" value="1"/>
</dbReference>
<evidence type="ECO:0000256" key="7">
    <source>
        <dbReference type="ARBA" id="ARBA00025795"/>
    </source>
</evidence>
<accession>J3NYT6</accession>
<evidence type="ECO:0000313" key="10">
    <source>
        <dbReference type="EMBL" id="EJT76519.1"/>
    </source>
</evidence>
<comment type="similarity">
    <text evidence="7">Belongs to the chloroperoxidase family.</text>
</comment>
<keyword evidence="8" id="KW-0732">Signal</keyword>
<evidence type="ECO:0000313" key="11">
    <source>
        <dbReference type="EnsemblFungi" id="EJT76519"/>
    </source>
</evidence>
<evidence type="ECO:0000256" key="8">
    <source>
        <dbReference type="SAM" id="SignalP"/>
    </source>
</evidence>
<organism evidence="10">
    <name type="scientific">Gaeumannomyces tritici (strain R3-111a-1)</name>
    <name type="common">Wheat and barley take-all root rot fungus</name>
    <name type="synonym">Gaeumannomyces graminis var. tritici</name>
    <dbReference type="NCBI Taxonomy" id="644352"/>
    <lineage>
        <taxon>Eukaryota</taxon>
        <taxon>Fungi</taxon>
        <taxon>Dikarya</taxon>
        <taxon>Ascomycota</taxon>
        <taxon>Pezizomycotina</taxon>
        <taxon>Sordariomycetes</taxon>
        <taxon>Sordariomycetidae</taxon>
        <taxon>Magnaporthales</taxon>
        <taxon>Magnaporthaceae</taxon>
        <taxon>Gaeumannomyces</taxon>
    </lineage>
</organism>
<dbReference type="OrthoDB" id="407298at2759"/>
<keyword evidence="2" id="KW-0575">Peroxidase</keyword>
<evidence type="ECO:0000256" key="4">
    <source>
        <dbReference type="ARBA" id="ARBA00022723"/>
    </source>
</evidence>
<protein>
    <recommendedName>
        <fullName evidence="9">Heme haloperoxidase family profile domain-containing protein</fullName>
    </recommendedName>
</protein>
<dbReference type="EMBL" id="GL385397">
    <property type="protein sequence ID" value="EJT76519.1"/>
    <property type="molecule type" value="Genomic_DNA"/>
</dbReference>
<dbReference type="RefSeq" id="XP_009222519.1">
    <property type="nucleotide sequence ID" value="XM_009224255.1"/>
</dbReference>
<keyword evidence="6" id="KW-0408">Iron</keyword>
<reference evidence="11" key="4">
    <citation type="journal article" date="2015" name="G3 (Bethesda)">
        <title>Genome sequences of three phytopathogenic species of the Magnaporthaceae family of fungi.</title>
        <authorList>
            <person name="Okagaki L.H."/>
            <person name="Nunes C.C."/>
            <person name="Sailsbery J."/>
            <person name="Clay B."/>
            <person name="Brown D."/>
            <person name="John T."/>
            <person name="Oh Y."/>
            <person name="Young N."/>
            <person name="Fitzgerald M."/>
            <person name="Haas B.J."/>
            <person name="Zeng Q."/>
            <person name="Young S."/>
            <person name="Adiconis X."/>
            <person name="Fan L."/>
            <person name="Levin J.Z."/>
            <person name="Mitchell T.K."/>
            <person name="Okubara P.A."/>
            <person name="Farman M.L."/>
            <person name="Kohn L.M."/>
            <person name="Birren B."/>
            <person name="Ma L.-J."/>
            <person name="Dean R.A."/>
        </authorList>
    </citation>
    <scope>NUCLEOTIDE SEQUENCE</scope>
    <source>
        <strain evidence="11">R3-111a-1</strain>
    </source>
</reference>
<sequence>MLSPTTIFVALLSVASALPTEGEHAFKPAGPGDSRSPCPMLNAMANHGFFPRNGLNISMAQLISGLRDGVNLDEGATRAVATIGMSASTTGNPDTINLADLNKHGVIEHDASLSRADTFTGDNHSFDKTIFAMTVSNWPDAKISIEQSVRARNARIADSKAKNPQFAMSALAVQGSFLENSLIQVVFGGGPKGGADKKMVVSFFEKEQLPYDLGYKRPEKSITLADCQAVIGQMVAVKA</sequence>
<dbReference type="PANTHER" id="PTHR33577:SF19">
    <property type="entry name" value="HEME HALOPEROXIDASE FAMILY PROFILE DOMAIN-CONTAINING PROTEIN-RELATED"/>
    <property type="match status" value="1"/>
</dbReference>
<evidence type="ECO:0000256" key="1">
    <source>
        <dbReference type="ARBA" id="ARBA00001970"/>
    </source>
</evidence>
<dbReference type="Proteomes" id="UP000006039">
    <property type="component" value="Unassembled WGS sequence"/>
</dbReference>
<reference evidence="12" key="1">
    <citation type="submission" date="2010-07" db="EMBL/GenBank/DDBJ databases">
        <title>The genome sequence of Gaeumannomyces graminis var. tritici strain R3-111a-1.</title>
        <authorList>
            <consortium name="The Broad Institute Genome Sequencing Platform"/>
            <person name="Ma L.-J."/>
            <person name="Dead R."/>
            <person name="Young S."/>
            <person name="Zeng Q."/>
            <person name="Koehrsen M."/>
            <person name="Alvarado L."/>
            <person name="Berlin A."/>
            <person name="Chapman S.B."/>
            <person name="Chen Z."/>
            <person name="Freedman E."/>
            <person name="Gellesch M."/>
            <person name="Goldberg J."/>
            <person name="Griggs A."/>
            <person name="Gujja S."/>
            <person name="Heilman E.R."/>
            <person name="Heiman D."/>
            <person name="Hepburn T."/>
            <person name="Howarth C."/>
            <person name="Jen D."/>
            <person name="Larson L."/>
            <person name="Mehta T."/>
            <person name="Neiman D."/>
            <person name="Pearson M."/>
            <person name="Roberts A."/>
            <person name="Saif S."/>
            <person name="Shea T."/>
            <person name="Shenoy N."/>
            <person name="Sisk P."/>
            <person name="Stolte C."/>
            <person name="Sykes S."/>
            <person name="Walk T."/>
            <person name="White J."/>
            <person name="Yandava C."/>
            <person name="Haas B."/>
            <person name="Nusbaum C."/>
            <person name="Birren B."/>
        </authorList>
    </citation>
    <scope>NUCLEOTIDE SEQUENCE [LARGE SCALE GENOMIC DNA]</scope>
    <source>
        <strain evidence="12">R3-111a-1</strain>
    </source>
</reference>
<dbReference type="HOGENOM" id="CLU_050230_0_2_1"/>
<keyword evidence="5" id="KW-0560">Oxidoreductase</keyword>
<reference evidence="11" key="5">
    <citation type="submission" date="2018-04" db="UniProtKB">
        <authorList>
            <consortium name="EnsemblFungi"/>
        </authorList>
    </citation>
    <scope>IDENTIFICATION</scope>
    <source>
        <strain evidence="11">R3-111a-1</strain>
    </source>
</reference>
<dbReference type="VEuPathDB" id="FungiDB:GGTG_06438"/>
<reference evidence="10" key="2">
    <citation type="submission" date="2010-07" db="EMBL/GenBank/DDBJ databases">
        <authorList>
            <consortium name="The Broad Institute Genome Sequencing Platform"/>
            <consortium name="Broad Institute Genome Sequencing Center for Infectious Disease"/>
            <person name="Ma L.-J."/>
            <person name="Dead R."/>
            <person name="Young S."/>
            <person name="Zeng Q."/>
            <person name="Koehrsen M."/>
            <person name="Alvarado L."/>
            <person name="Berlin A."/>
            <person name="Chapman S.B."/>
            <person name="Chen Z."/>
            <person name="Freedman E."/>
            <person name="Gellesch M."/>
            <person name="Goldberg J."/>
            <person name="Griggs A."/>
            <person name="Gujja S."/>
            <person name="Heilman E.R."/>
            <person name="Heiman D."/>
            <person name="Hepburn T."/>
            <person name="Howarth C."/>
            <person name="Jen D."/>
            <person name="Larson L."/>
            <person name="Mehta T."/>
            <person name="Neiman D."/>
            <person name="Pearson M."/>
            <person name="Roberts A."/>
            <person name="Saif S."/>
            <person name="Shea T."/>
            <person name="Shenoy N."/>
            <person name="Sisk P."/>
            <person name="Stolte C."/>
            <person name="Sykes S."/>
            <person name="Walk T."/>
            <person name="White J."/>
            <person name="Yandava C."/>
            <person name="Haas B."/>
            <person name="Nusbaum C."/>
            <person name="Birren B."/>
        </authorList>
    </citation>
    <scope>NUCLEOTIDE SEQUENCE</scope>
    <source>
        <strain evidence="10">R3-111a-1</strain>
    </source>
</reference>
<proteinExistence type="inferred from homology"/>
<evidence type="ECO:0000313" key="12">
    <source>
        <dbReference type="Proteomes" id="UP000006039"/>
    </source>
</evidence>
<dbReference type="Gene3D" id="1.10.489.10">
    <property type="entry name" value="Chloroperoxidase-like"/>
    <property type="match status" value="1"/>
</dbReference>
<keyword evidence="12" id="KW-1185">Reference proteome</keyword>
<keyword evidence="3" id="KW-0349">Heme</keyword>
<dbReference type="PROSITE" id="PS51405">
    <property type="entry name" value="HEME_HALOPEROXIDASE"/>
    <property type="match status" value="1"/>
</dbReference>
<dbReference type="SUPFAM" id="SSF47571">
    <property type="entry name" value="Cloroperoxidase"/>
    <property type="match status" value="1"/>
</dbReference>
<dbReference type="InterPro" id="IPR036851">
    <property type="entry name" value="Chloroperoxidase-like_sf"/>
</dbReference>
<dbReference type="InterPro" id="IPR000028">
    <property type="entry name" value="Chloroperoxidase"/>
</dbReference>